<dbReference type="PANTHER" id="PTHR47683">
    <property type="entry name" value="PSEUDOURIDINE SYNTHASE FAMILY PROTEIN-RELATED"/>
    <property type="match status" value="1"/>
</dbReference>
<dbReference type="SMART" id="SM00363">
    <property type="entry name" value="S4"/>
    <property type="match status" value="1"/>
</dbReference>
<dbReference type="InterPro" id="IPR050343">
    <property type="entry name" value="RsuA_PseudoU_synthase"/>
</dbReference>
<dbReference type="InterPro" id="IPR000748">
    <property type="entry name" value="PsdUridine_synth_RsuA/RluB/E/F"/>
</dbReference>
<gene>
    <name evidence="7" type="ORF">GCM10010967_58570</name>
</gene>
<proteinExistence type="inferred from homology"/>
<dbReference type="CDD" id="cd00165">
    <property type="entry name" value="S4"/>
    <property type="match status" value="1"/>
</dbReference>
<dbReference type="InterPro" id="IPR006145">
    <property type="entry name" value="PsdUridine_synth_RsuA/RluA"/>
</dbReference>
<organism evidence="7 8">
    <name type="scientific">Dyadobacter beijingensis</name>
    <dbReference type="NCBI Taxonomy" id="365489"/>
    <lineage>
        <taxon>Bacteria</taxon>
        <taxon>Pseudomonadati</taxon>
        <taxon>Bacteroidota</taxon>
        <taxon>Cytophagia</taxon>
        <taxon>Cytophagales</taxon>
        <taxon>Spirosomataceae</taxon>
        <taxon>Dyadobacter</taxon>
    </lineage>
</organism>
<feature type="domain" description="RNA-binding S4" evidence="6">
    <location>
        <begin position="350"/>
        <end position="411"/>
    </location>
</feature>
<evidence type="ECO:0000313" key="7">
    <source>
        <dbReference type="EMBL" id="GGN14479.1"/>
    </source>
</evidence>
<dbReference type="Gene3D" id="3.30.70.580">
    <property type="entry name" value="Pseudouridine synthase I, catalytic domain, N-terminal subdomain"/>
    <property type="match status" value="1"/>
</dbReference>
<feature type="compositionally biased region" description="Basic and acidic residues" evidence="5">
    <location>
        <begin position="133"/>
        <end position="319"/>
    </location>
</feature>
<evidence type="ECO:0000256" key="5">
    <source>
        <dbReference type="SAM" id="MobiDB-lite"/>
    </source>
</evidence>
<feature type="compositionally biased region" description="Basic and acidic residues" evidence="5">
    <location>
        <begin position="62"/>
        <end position="75"/>
    </location>
</feature>
<dbReference type="InterPro" id="IPR020103">
    <property type="entry name" value="PsdUridine_synth_cat_dom_sf"/>
</dbReference>
<dbReference type="SUPFAM" id="SSF55120">
    <property type="entry name" value="Pseudouridine synthase"/>
    <property type="match status" value="1"/>
</dbReference>
<dbReference type="Gene3D" id="3.30.70.1560">
    <property type="entry name" value="Alpha-L RNA-binding motif"/>
    <property type="match status" value="1"/>
</dbReference>
<feature type="compositionally biased region" description="Basic and acidic residues" evidence="5">
    <location>
        <begin position="100"/>
        <end position="125"/>
    </location>
</feature>
<keyword evidence="8" id="KW-1185">Reference proteome</keyword>
<feature type="region of interest" description="Disordered" evidence="5">
    <location>
        <begin position="1"/>
        <end position="346"/>
    </location>
</feature>
<dbReference type="EC" id="5.4.99.-" evidence="4"/>
<evidence type="ECO:0000256" key="4">
    <source>
        <dbReference type="RuleBase" id="RU003887"/>
    </source>
</evidence>
<dbReference type="InterPro" id="IPR036986">
    <property type="entry name" value="S4_RNA-bd_sf"/>
</dbReference>
<name>A0ABQ2IJV6_9BACT</name>
<dbReference type="RefSeq" id="WP_019945933.1">
    <property type="nucleotide sequence ID" value="NZ_BMLI01000005.1"/>
</dbReference>
<feature type="compositionally biased region" description="Polar residues" evidence="5">
    <location>
        <begin position="1"/>
        <end position="10"/>
    </location>
</feature>
<keyword evidence="3" id="KW-0694">RNA-binding</keyword>
<keyword evidence="2 4" id="KW-0413">Isomerase</keyword>
<dbReference type="EMBL" id="BMLI01000005">
    <property type="protein sequence ID" value="GGN14479.1"/>
    <property type="molecule type" value="Genomic_DNA"/>
</dbReference>
<dbReference type="InterPro" id="IPR020094">
    <property type="entry name" value="TruA/RsuA/RluB/E/F_N"/>
</dbReference>
<dbReference type="PANTHER" id="PTHR47683:SF2">
    <property type="entry name" value="RNA-BINDING S4 DOMAIN-CONTAINING PROTEIN"/>
    <property type="match status" value="1"/>
</dbReference>
<sequence>MRNRNSSRGGNSARPSAGGSKGGGGFFKRAKPEVESRFSKPSIKKSSLKFSASDNKGQKARPSFDHEKPRDDRGGFSKPGFGKPGFSKPGFDKPGFSKPGFEKPRFDKPRFDKPGYGKPDFKKYGSDNGGNERPFRGGDRGGDRKPFGDRPERPGFSGDRNREFKPRFDRDNDEREFRPRPDRDSREFKPRGDRDHGDREFKPRSDRDHGDREFKPRGDRDNADREFKPRSDRDHGDREFKPRSDRDHGDREFKPRFERDNGDRGSRSERPDQSRPARSFDRNEGSFKKKDDRDENSYRSRFQDDEEQDRSGLERRVGRYETAPRYNLDSYEHKRKPSARQKDKEETDEIRLNRYIANAGICSRREADDLISSGQISVNGKIITEMGYKVRPTDVVKYGKKALNPEKMVYILINKPKDYITTTDDPEERKTVLDLIAGACSERVYPVGRLDRNTTGLLLLTNDGELAEKLTHPSSGIKKIYQAELDKPIATEDFEALKRGVELEDGFIRPDEVGIVTPDAFVVGLEIHSGRNRIVRRMFEHLGYEVQKLDRTVFAGLNKKDLPRGKWRFLSEKEVIKLKFLL</sequence>
<evidence type="ECO:0000313" key="8">
    <source>
        <dbReference type="Proteomes" id="UP000632339"/>
    </source>
</evidence>
<reference evidence="8" key="1">
    <citation type="journal article" date="2019" name="Int. J. Syst. Evol. Microbiol.">
        <title>The Global Catalogue of Microorganisms (GCM) 10K type strain sequencing project: providing services to taxonomists for standard genome sequencing and annotation.</title>
        <authorList>
            <consortium name="The Broad Institute Genomics Platform"/>
            <consortium name="The Broad Institute Genome Sequencing Center for Infectious Disease"/>
            <person name="Wu L."/>
            <person name="Ma J."/>
        </authorList>
    </citation>
    <scope>NUCLEOTIDE SEQUENCE [LARGE SCALE GENOMIC DNA]</scope>
    <source>
        <strain evidence="8">CGMCC 1.6375</strain>
    </source>
</reference>
<comment type="similarity">
    <text evidence="1 4">Belongs to the pseudouridine synthase RsuA family.</text>
</comment>
<evidence type="ECO:0000259" key="6">
    <source>
        <dbReference type="SMART" id="SM00363"/>
    </source>
</evidence>
<evidence type="ECO:0000256" key="3">
    <source>
        <dbReference type="PROSITE-ProRule" id="PRU00182"/>
    </source>
</evidence>
<dbReference type="CDD" id="cd02870">
    <property type="entry name" value="PseudoU_synth_RsuA_like"/>
    <property type="match status" value="1"/>
</dbReference>
<dbReference type="InterPro" id="IPR002942">
    <property type="entry name" value="S4_RNA-bd"/>
</dbReference>
<dbReference type="Pfam" id="PF01479">
    <property type="entry name" value="S4"/>
    <property type="match status" value="1"/>
</dbReference>
<dbReference type="Gene3D" id="3.10.290.10">
    <property type="entry name" value="RNA-binding S4 domain"/>
    <property type="match status" value="1"/>
</dbReference>
<dbReference type="Proteomes" id="UP000632339">
    <property type="component" value="Unassembled WGS sequence"/>
</dbReference>
<dbReference type="Pfam" id="PF00849">
    <property type="entry name" value="PseudoU_synth_2"/>
    <property type="match status" value="1"/>
</dbReference>
<dbReference type="InterPro" id="IPR042092">
    <property type="entry name" value="PsdUridine_s_RsuA/RluB/E/F_cat"/>
</dbReference>
<accession>A0ABQ2IJV6</accession>
<dbReference type="NCBIfam" id="TIGR00093">
    <property type="entry name" value="pseudouridine synthase"/>
    <property type="match status" value="1"/>
</dbReference>
<feature type="compositionally biased region" description="Low complexity" evidence="5">
    <location>
        <begin position="76"/>
        <end position="96"/>
    </location>
</feature>
<evidence type="ECO:0000256" key="2">
    <source>
        <dbReference type="ARBA" id="ARBA00023235"/>
    </source>
</evidence>
<dbReference type="PROSITE" id="PS01149">
    <property type="entry name" value="PSI_RSU"/>
    <property type="match status" value="1"/>
</dbReference>
<dbReference type="InterPro" id="IPR018496">
    <property type="entry name" value="PsdUridine_synth_RsuA/RluB_CS"/>
</dbReference>
<dbReference type="PROSITE" id="PS50889">
    <property type="entry name" value="S4"/>
    <property type="match status" value="1"/>
</dbReference>
<comment type="caution">
    <text evidence="7">The sequence shown here is derived from an EMBL/GenBank/DDBJ whole genome shotgun (WGS) entry which is preliminary data.</text>
</comment>
<dbReference type="SUPFAM" id="SSF55174">
    <property type="entry name" value="Alpha-L RNA-binding motif"/>
    <property type="match status" value="1"/>
</dbReference>
<protein>
    <recommendedName>
        <fullName evidence="4">Pseudouridine synthase</fullName>
        <ecNumber evidence="4">5.4.99.-</ecNumber>
    </recommendedName>
</protein>
<evidence type="ECO:0000256" key="1">
    <source>
        <dbReference type="ARBA" id="ARBA00008348"/>
    </source>
</evidence>